<dbReference type="AlphaFoldDB" id="A0A2P2QQ94"/>
<dbReference type="GO" id="GO:0005345">
    <property type="term" value="F:purine nucleobase transmembrane transporter activity"/>
    <property type="evidence" value="ECO:0007669"/>
    <property type="project" value="UniProtKB-UniRule"/>
</dbReference>
<dbReference type="EMBL" id="GGEC01088577">
    <property type="protein sequence ID" value="MBX69061.1"/>
    <property type="molecule type" value="Transcribed_RNA"/>
</dbReference>
<comment type="subcellular location">
    <subcellularLocation>
        <location evidence="1 7">Membrane</location>
        <topology evidence="1 7">Multi-pass membrane protein</topology>
    </subcellularLocation>
</comment>
<dbReference type="InterPro" id="IPR030182">
    <property type="entry name" value="PUP_plant"/>
</dbReference>
<organism evidence="8">
    <name type="scientific">Rhizophora mucronata</name>
    <name type="common">Asiatic mangrove</name>
    <dbReference type="NCBI Taxonomy" id="61149"/>
    <lineage>
        <taxon>Eukaryota</taxon>
        <taxon>Viridiplantae</taxon>
        <taxon>Streptophyta</taxon>
        <taxon>Embryophyta</taxon>
        <taxon>Tracheophyta</taxon>
        <taxon>Spermatophyta</taxon>
        <taxon>Magnoliopsida</taxon>
        <taxon>eudicotyledons</taxon>
        <taxon>Gunneridae</taxon>
        <taxon>Pentapetalae</taxon>
        <taxon>rosids</taxon>
        <taxon>fabids</taxon>
        <taxon>Malpighiales</taxon>
        <taxon>Rhizophoraceae</taxon>
        <taxon>Rhizophora</taxon>
    </lineage>
</organism>
<feature type="transmembrane region" description="Helical" evidence="7">
    <location>
        <begin position="154"/>
        <end position="174"/>
    </location>
</feature>
<evidence type="ECO:0000313" key="8">
    <source>
        <dbReference type="EMBL" id="MBX69061.1"/>
    </source>
</evidence>
<protein>
    <recommendedName>
        <fullName evidence="7">Probable purine permease</fullName>
    </recommendedName>
</protein>
<feature type="transmembrane region" description="Helical" evidence="7">
    <location>
        <begin position="324"/>
        <end position="341"/>
    </location>
</feature>
<name>A0A2P2QQ94_RHIMU</name>
<evidence type="ECO:0000256" key="4">
    <source>
        <dbReference type="ARBA" id="ARBA00022692"/>
    </source>
</evidence>
<dbReference type="InterPro" id="IPR037185">
    <property type="entry name" value="EmrE-like"/>
</dbReference>
<dbReference type="PANTHER" id="PTHR31376">
    <property type="entry name" value="OS09G0467300 PROTEIN-RELATED"/>
    <property type="match status" value="1"/>
</dbReference>
<reference evidence="8" key="1">
    <citation type="submission" date="2018-02" db="EMBL/GenBank/DDBJ databases">
        <title>Rhizophora mucronata_Transcriptome.</title>
        <authorList>
            <person name="Meera S.P."/>
            <person name="Sreeshan A."/>
            <person name="Augustine A."/>
        </authorList>
    </citation>
    <scope>NUCLEOTIDE SEQUENCE</scope>
    <source>
        <tissue evidence="8">Leaf</tissue>
    </source>
</reference>
<comment type="similarity">
    <text evidence="2 7">Belongs to the purine permeases (TC 2.A.7.14) family.</text>
</comment>
<evidence type="ECO:0000256" key="3">
    <source>
        <dbReference type="ARBA" id="ARBA00022448"/>
    </source>
</evidence>
<dbReference type="GO" id="GO:0016020">
    <property type="term" value="C:membrane"/>
    <property type="evidence" value="ECO:0007669"/>
    <property type="project" value="UniProtKB-SubCell"/>
</dbReference>
<evidence type="ECO:0000256" key="5">
    <source>
        <dbReference type="ARBA" id="ARBA00022989"/>
    </source>
</evidence>
<sequence>MSGITEETVSETGPKILGTTVTYKRVLLVLSCFLFSVGGCVGPLITRLYYIHGGKRVWLTSFLQSAGWPIALIALALSYFHRRTTDPNAEVFYSRYLAFFAAAIIGVLTGLDNYLYSYGLACLPVSTCSLIVASQLAFTAAFAFVLVKQKFTPYSINAVVLLTVGAGILALHSNSDKPEGESSKQYILGFVMSLGSALLYGLILPLIELTYMKAKQEISFTFVMEINLVLNFCSSTFCLIGMIVNNDFQAIAREATTFDLGETRFYVVLVWTAIIWQCFFVGAVGVIFCGSSLLSGIISTVLLPITEVLAVIVYQENFSGEKGVSLGLSLWGFFSYSYGEARQIKKQKKMNMNNNHLETEMPRSSTVPNQTSNI</sequence>
<evidence type="ECO:0000256" key="2">
    <source>
        <dbReference type="ARBA" id="ARBA00006213"/>
    </source>
</evidence>
<keyword evidence="6 7" id="KW-0472">Membrane</keyword>
<feature type="transmembrane region" description="Helical" evidence="7">
    <location>
        <begin position="293"/>
        <end position="312"/>
    </location>
</feature>
<feature type="transmembrane region" description="Helical" evidence="7">
    <location>
        <begin position="26"/>
        <end position="45"/>
    </location>
</feature>
<keyword evidence="4 7" id="KW-0812">Transmembrane</keyword>
<feature type="transmembrane region" description="Helical" evidence="7">
    <location>
        <begin position="228"/>
        <end position="245"/>
    </location>
</feature>
<feature type="transmembrane region" description="Helical" evidence="7">
    <location>
        <begin position="186"/>
        <end position="207"/>
    </location>
</feature>
<dbReference type="GO" id="GO:0015211">
    <property type="term" value="F:purine nucleoside transmembrane transporter activity"/>
    <property type="evidence" value="ECO:0007669"/>
    <property type="project" value="UniProtKB-UniRule"/>
</dbReference>
<proteinExistence type="inferred from homology"/>
<evidence type="ECO:0000256" key="7">
    <source>
        <dbReference type="RuleBase" id="RU368015"/>
    </source>
</evidence>
<feature type="transmembrane region" description="Helical" evidence="7">
    <location>
        <begin position="57"/>
        <end position="80"/>
    </location>
</feature>
<feature type="transmembrane region" description="Helical" evidence="7">
    <location>
        <begin position="265"/>
        <end position="288"/>
    </location>
</feature>
<feature type="transmembrane region" description="Helical" evidence="7">
    <location>
        <begin position="92"/>
        <end position="111"/>
    </location>
</feature>
<keyword evidence="5 7" id="KW-1133">Transmembrane helix</keyword>
<dbReference type="SUPFAM" id="SSF103481">
    <property type="entry name" value="Multidrug resistance efflux transporter EmrE"/>
    <property type="match status" value="1"/>
</dbReference>
<feature type="transmembrane region" description="Helical" evidence="7">
    <location>
        <begin position="123"/>
        <end position="147"/>
    </location>
</feature>
<evidence type="ECO:0000256" key="1">
    <source>
        <dbReference type="ARBA" id="ARBA00004141"/>
    </source>
</evidence>
<accession>A0A2P2QQ94</accession>
<dbReference type="Pfam" id="PF16913">
    <property type="entry name" value="PUNUT"/>
    <property type="match status" value="1"/>
</dbReference>
<keyword evidence="3 7" id="KW-0813">Transport</keyword>
<dbReference type="PANTHER" id="PTHR31376:SF1">
    <property type="entry name" value="PURINE PERMEASE 2"/>
    <property type="match status" value="1"/>
</dbReference>
<evidence type="ECO:0000256" key="6">
    <source>
        <dbReference type="ARBA" id="ARBA00023136"/>
    </source>
</evidence>